<feature type="region of interest" description="Disordered" evidence="1">
    <location>
        <begin position="1"/>
        <end position="24"/>
    </location>
</feature>
<name>A0ABZ2ZW58_9MICC</name>
<gene>
    <name evidence="2" type="ORF">AAE021_14860</name>
</gene>
<evidence type="ECO:0000313" key="3">
    <source>
        <dbReference type="Proteomes" id="UP001448858"/>
    </source>
</evidence>
<proteinExistence type="predicted"/>
<dbReference type="EMBL" id="CP151657">
    <property type="protein sequence ID" value="WZP15425.1"/>
    <property type="molecule type" value="Genomic_DNA"/>
</dbReference>
<organism evidence="2 3">
    <name type="scientific">Arthrobacter citreus</name>
    <dbReference type="NCBI Taxonomy" id="1670"/>
    <lineage>
        <taxon>Bacteria</taxon>
        <taxon>Bacillati</taxon>
        <taxon>Actinomycetota</taxon>
        <taxon>Actinomycetes</taxon>
        <taxon>Micrococcales</taxon>
        <taxon>Micrococcaceae</taxon>
        <taxon>Arthrobacter</taxon>
    </lineage>
</organism>
<dbReference type="Proteomes" id="UP001448858">
    <property type="component" value="Chromosome"/>
</dbReference>
<keyword evidence="3" id="KW-1185">Reference proteome</keyword>
<evidence type="ECO:0000256" key="1">
    <source>
        <dbReference type="SAM" id="MobiDB-lite"/>
    </source>
</evidence>
<dbReference type="RefSeq" id="WP_342023086.1">
    <property type="nucleotide sequence ID" value="NZ_CP151657.1"/>
</dbReference>
<protein>
    <submittedName>
        <fullName evidence="2">Uncharacterized protein</fullName>
    </submittedName>
</protein>
<sequence length="112" mass="12392">MFSRAAYTADWQRRTTPDGPTKGTTAMDEYVVVIETGYRLAAATHKITATDPLPQVEANQLFQELLDGMHAELLPAKADATYLEVSPTEFMRVHSLMGGVVVMDRVTLARVH</sequence>
<accession>A0ABZ2ZW58</accession>
<reference evidence="2 3" key="1">
    <citation type="submission" date="2024-04" db="EMBL/GenBank/DDBJ databases">
        <title>Arthrobacter sp. from Plains bison fecal sample.</title>
        <authorList>
            <person name="Ruzzini A."/>
        </authorList>
    </citation>
    <scope>NUCLEOTIDE SEQUENCE [LARGE SCALE GENOMIC DNA]</scope>
    <source>
        <strain evidence="2 3">EINP1</strain>
    </source>
</reference>
<evidence type="ECO:0000313" key="2">
    <source>
        <dbReference type="EMBL" id="WZP15425.1"/>
    </source>
</evidence>